<evidence type="ECO:0000313" key="2">
    <source>
        <dbReference type="Proteomes" id="UP001152795"/>
    </source>
</evidence>
<reference evidence="1" key="1">
    <citation type="submission" date="2020-04" db="EMBL/GenBank/DDBJ databases">
        <authorList>
            <person name="Alioto T."/>
            <person name="Alioto T."/>
            <person name="Gomez Garrido J."/>
        </authorList>
    </citation>
    <scope>NUCLEOTIDE SEQUENCE</scope>
    <source>
        <strain evidence="1">A484AB</strain>
    </source>
</reference>
<organism evidence="1 2">
    <name type="scientific">Paramuricea clavata</name>
    <name type="common">Red gorgonian</name>
    <name type="synonym">Violescent sea-whip</name>
    <dbReference type="NCBI Taxonomy" id="317549"/>
    <lineage>
        <taxon>Eukaryota</taxon>
        <taxon>Metazoa</taxon>
        <taxon>Cnidaria</taxon>
        <taxon>Anthozoa</taxon>
        <taxon>Octocorallia</taxon>
        <taxon>Malacalcyonacea</taxon>
        <taxon>Plexauridae</taxon>
        <taxon>Paramuricea</taxon>
    </lineage>
</organism>
<dbReference type="EMBL" id="CACRXK020003808">
    <property type="protein sequence ID" value="CAB4000321.1"/>
    <property type="molecule type" value="Genomic_DNA"/>
</dbReference>
<keyword evidence="2" id="KW-1185">Reference proteome</keyword>
<proteinExistence type="predicted"/>
<feature type="non-terminal residue" evidence="1">
    <location>
        <position position="1"/>
    </location>
</feature>
<sequence length="353" mass="40629">VSQHFMEKMVQVVACTVKYLMHAVSQYEGGNHLMLWNDMQQLILVHYTVGLNFHCPIAPANLDITSSLILKAPLGMSRRPVCLHSQDLVLFNPIVMADSTIRRLDDQCLKHPPYHQIFVRTAKQALGKRFNMGIFQFKSRVAEFDRIFSCTVPTVSYVRHKHLILPCRSSSLLRNSLALRRTNSCSSENNFNVFKSLKANTFQSWSHLRHAPKHRLQLNQIANKQRIKNQKTESQNAVYYLALLQLDLIYHLNYKGCLKYSAIFSQLITAQSCHPLLPLLRVSKARRLVTSSSQAQDSNGVMVEINVGPHLYNIIFQQRERSESSICILLTSSMEKKIYLRVRIVDEKESKYI</sequence>
<dbReference type="AlphaFoldDB" id="A0A7D9I4R1"/>
<comment type="caution">
    <text evidence="1">The sequence shown here is derived from an EMBL/GenBank/DDBJ whole genome shotgun (WGS) entry which is preliminary data.</text>
</comment>
<gene>
    <name evidence="1" type="ORF">PACLA_8A067306</name>
</gene>
<accession>A0A7D9I4R1</accession>
<evidence type="ECO:0000313" key="1">
    <source>
        <dbReference type="EMBL" id="CAB4000321.1"/>
    </source>
</evidence>
<name>A0A7D9I4R1_PARCT</name>
<dbReference type="Proteomes" id="UP001152795">
    <property type="component" value="Unassembled WGS sequence"/>
</dbReference>
<protein>
    <submittedName>
        <fullName evidence="1">Uncharacterized protein</fullName>
    </submittedName>
</protein>
<feature type="non-terminal residue" evidence="1">
    <location>
        <position position="353"/>
    </location>
</feature>